<dbReference type="InterPro" id="IPR019734">
    <property type="entry name" value="TPR_rpt"/>
</dbReference>
<gene>
    <name evidence="2" type="ORF">PTTW11_09920</name>
</gene>
<accession>A0A6S6WCP1</accession>
<feature type="compositionally biased region" description="Basic residues" evidence="1">
    <location>
        <begin position="249"/>
        <end position="261"/>
    </location>
</feature>
<evidence type="ECO:0000256" key="1">
    <source>
        <dbReference type="SAM" id="MobiDB-lite"/>
    </source>
</evidence>
<protein>
    <submittedName>
        <fullName evidence="2">Amelogenin multi-domain protein</fullName>
    </submittedName>
</protein>
<dbReference type="PANTHER" id="PTHR23082">
    <property type="entry name" value="TRANSCRIPTION INITIATION FACTOR IIIC TFIIIC , POLYPEPTIDE 3-RELATED"/>
    <property type="match status" value="1"/>
</dbReference>
<reference evidence="2" key="1">
    <citation type="submission" date="2021-02" db="EMBL/GenBank/DDBJ databases">
        <authorList>
            <person name="Syme A R."/>
            <person name="Syme A R."/>
            <person name="Moolhuijzen P."/>
        </authorList>
    </citation>
    <scope>NUCLEOTIDE SEQUENCE</scope>
    <source>
        <strain evidence="2">W1-1</strain>
    </source>
</reference>
<feature type="compositionally biased region" description="Basic residues" evidence="1">
    <location>
        <begin position="273"/>
        <end position="288"/>
    </location>
</feature>
<dbReference type="PANTHER" id="PTHR23082:SF0">
    <property type="entry name" value="GENERAL TRANSCRIPTION FACTOR 3C POLYPEPTIDE 3"/>
    <property type="match status" value="1"/>
</dbReference>
<feature type="compositionally biased region" description="Basic and acidic residues" evidence="1">
    <location>
        <begin position="175"/>
        <end position="187"/>
    </location>
</feature>
<feature type="compositionally biased region" description="Acidic residues" evidence="1">
    <location>
        <begin position="158"/>
        <end position="174"/>
    </location>
</feature>
<dbReference type="GO" id="GO:0006383">
    <property type="term" value="P:transcription by RNA polymerase III"/>
    <property type="evidence" value="ECO:0007669"/>
    <property type="project" value="InterPro"/>
</dbReference>
<feature type="region of interest" description="Disordered" evidence="1">
    <location>
        <begin position="132"/>
        <end position="298"/>
    </location>
</feature>
<dbReference type="PROSITE" id="PS50005">
    <property type="entry name" value="TPR"/>
    <property type="match status" value="1"/>
</dbReference>
<organism evidence="2 3">
    <name type="scientific">Pyrenophora teres f. teres</name>
    <dbReference type="NCBI Taxonomy" id="97479"/>
    <lineage>
        <taxon>Eukaryota</taxon>
        <taxon>Fungi</taxon>
        <taxon>Dikarya</taxon>
        <taxon>Ascomycota</taxon>
        <taxon>Pezizomycotina</taxon>
        <taxon>Dothideomycetes</taxon>
        <taxon>Pleosporomycetidae</taxon>
        <taxon>Pleosporales</taxon>
        <taxon>Pleosporineae</taxon>
        <taxon>Pleosporaceae</taxon>
        <taxon>Pyrenophora</taxon>
    </lineage>
</organism>
<name>A0A6S6WCP1_9PLEO</name>
<dbReference type="SMART" id="SM00028">
    <property type="entry name" value="TPR"/>
    <property type="match status" value="3"/>
</dbReference>
<dbReference type="EMBL" id="HG992986">
    <property type="protein sequence ID" value="CAE7209512.1"/>
    <property type="molecule type" value="Genomic_DNA"/>
</dbReference>
<sequence length="1303" mass="149389">MVAEMNPNNGFYGQWPPGQPPNNRRFLPVAGEFGQSPRPVVNHGRQQYPVLPQNPQILPHQQTFQQHQFQPQLHPHLQQPAQNPFIPLIPLSAVEDLEDEPPPPFTSGGFHDPFNRAYATSGPAVFEGFIPDPTHEDEDEYAETSRFSHSAYDRDFESSDDGEEYERMIEEEEERERLLQLENKDNSEVDADYSSEDAQQDEGDPDEMELGVEFEDIEGRTQYKRGRGSNRVAPKTRGIPSIIPTSSNRGRRGAKRGRGSSRGRGGYNESRSTRGRRRGKPGRVKGPRGPRPVADPGVEWKALQREANARFIAKDYEAALEFAQQAIQLNPEIFDAYNIASEIYREMGREEDSLNVLVAGAPTKRDPGLWQYIIERIQKLDPQLYPQFTDENKSAAILPCLNEIILLNNDYEARSHKLEIEAQLGRSSKCVGLGIKMLKTRKEKGEDPDTSVLKIMAMMGTSTPRQTRLHLRKLINHFEEAIDVFTQPERDPVNNELDWELINIYLDLLDRAGSYRVGILRLRQLSRWKQCRRTETFWDELEDDREFDVEDEPRRVAVPGFVRQAQDATYSSTLPLEIRVKLGLFRLRKSREDFSEAMRHLEMMEPDNHGQDAPIWDYEDLFRITGDALHATGHDQDALRFYEPLLNNKSNEFNLMSYIGVYTCFKNQGLDDKAQKVIPILKRWPADNYDDLAILAKFFEDQGMHQEAGQRAETIYRDKYGHKLKALGFQAYDELRVYYYNQRRQARGRYAVRKRAAQRNRKRMQKATGQTGEDDDSTNENGDLQLPALAEPTERPTKGLFRTKRTKAPKVQAFLAVREEDTEPLPEAEPMLSTIEGTGVPYSAIENKLFRRRIQRLATDRAEDLKAARAQHREIVSSFNRLEEIWEVAEDGDEDAIREVLSITRELIEEFSTFDIFFSNRKEDLTTYFRRVTGGDLWKESALMVLAVVANNVDDGETDVDLRERPVTPPEDFWGIHFDKWCDAFGRYAMLLATEGDEEQCFATLDIAVQANVFHRSQKYHQQLQFCRLACALSADNSPQVSIATRWLLKEYPFGTDLFRLYSAANRLCSFPEGFSTGPAYKVLMRYVKTVDYALLTPSQRVAYNFRTTKASKGGFHNNFNAEDVAKANGHDPALFALYGHVLMCGGSYVAALNYYFRAYAMTPEDPMLNLSIAVAYIQHAMKRLSENRQYQIQQGLSFLYRYYDLRIKSRHAVHRQEAEFNVGRMWHALNLNALALPAYEKCVALSEQVRREAEAEQKSEIGGPWGHEDFSTDAAFAMQSIYSLSGNPEAALDITMRALVIE</sequence>
<dbReference type="GO" id="GO:0000127">
    <property type="term" value="C:transcription factor TFIIIC complex"/>
    <property type="evidence" value="ECO:0007669"/>
    <property type="project" value="TreeGrafter"/>
</dbReference>
<dbReference type="Gene3D" id="1.25.40.10">
    <property type="entry name" value="Tetratricopeptide repeat domain"/>
    <property type="match status" value="2"/>
</dbReference>
<dbReference type="InterPro" id="IPR039340">
    <property type="entry name" value="Tfc4/TFIIIC-102/Sfc4"/>
</dbReference>
<proteinExistence type="predicted"/>
<dbReference type="InterPro" id="IPR011990">
    <property type="entry name" value="TPR-like_helical_dom_sf"/>
</dbReference>
<feature type="region of interest" description="Disordered" evidence="1">
    <location>
        <begin position="750"/>
        <end position="788"/>
    </location>
</feature>
<feature type="compositionally biased region" description="Polar residues" evidence="1">
    <location>
        <begin position="1"/>
        <end position="11"/>
    </location>
</feature>
<evidence type="ECO:0000313" key="3">
    <source>
        <dbReference type="Proteomes" id="UP000472372"/>
    </source>
</evidence>
<feature type="compositionally biased region" description="Acidic residues" evidence="1">
    <location>
        <begin position="188"/>
        <end position="216"/>
    </location>
</feature>
<evidence type="ECO:0000313" key="2">
    <source>
        <dbReference type="EMBL" id="CAE7209512.1"/>
    </source>
</evidence>
<dbReference type="Proteomes" id="UP000472372">
    <property type="component" value="Chromosome 10"/>
</dbReference>
<feature type="region of interest" description="Disordered" evidence="1">
    <location>
        <begin position="1"/>
        <end position="36"/>
    </location>
</feature>
<feature type="compositionally biased region" description="Basic residues" evidence="1">
    <location>
        <begin position="750"/>
        <end position="765"/>
    </location>
</feature>
<dbReference type="SUPFAM" id="SSF48452">
    <property type="entry name" value="TPR-like"/>
    <property type="match status" value="2"/>
</dbReference>